<dbReference type="EMBL" id="BGZK01000354">
    <property type="protein sequence ID" value="GBP38760.1"/>
    <property type="molecule type" value="Genomic_DNA"/>
</dbReference>
<comment type="caution">
    <text evidence="1">The sequence shown here is derived from an EMBL/GenBank/DDBJ whole genome shotgun (WGS) entry which is preliminary data.</text>
</comment>
<dbReference type="Proteomes" id="UP000299102">
    <property type="component" value="Unassembled WGS sequence"/>
</dbReference>
<dbReference type="Gene3D" id="3.30.420.10">
    <property type="entry name" value="Ribonuclease H-like superfamily/Ribonuclease H"/>
    <property type="match status" value="1"/>
</dbReference>
<dbReference type="AlphaFoldDB" id="A0A4C1VJJ7"/>
<evidence type="ECO:0000313" key="2">
    <source>
        <dbReference type="Proteomes" id="UP000299102"/>
    </source>
</evidence>
<dbReference type="InterPro" id="IPR036397">
    <property type="entry name" value="RNaseH_sf"/>
</dbReference>
<evidence type="ECO:0008006" key="3">
    <source>
        <dbReference type="Google" id="ProtNLM"/>
    </source>
</evidence>
<evidence type="ECO:0000313" key="1">
    <source>
        <dbReference type="EMBL" id="GBP38760.1"/>
    </source>
</evidence>
<proteinExistence type="predicted"/>
<gene>
    <name evidence="1" type="ORF">EVAR_33508_1</name>
</gene>
<dbReference type="GO" id="GO:0003676">
    <property type="term" value="F:nucleic acid binding"/>
    <property type="evidence" value="ECO:0007669"/>
    <property type="project" value="InterPro"/>
</dbReference>
<protein>
    <recommendedName>
        <fullName evidence="3">Integrase catalytic domain-containing protein</fullName>
    </recommendedName>
</protein>
<keyword evidence="2" id="KW-1185">Reference proteome</keyword>
<reference evidence="1 2" key="1">
    <citation type="journal article" date="2019" name="Commun. Biol.">
        <title>The bagworm genome reveals a unique fibroin gene that provides high tensile strength.</title>
        <authorList>
            <person name="Kono N."/>
            <person name="Nakamura H."/>
            <person name="Ohtoshi R."/>
            <person name="Tomita M."/>
            <person name="Numata K."/>
            <person name="Arakawa K."/>
        </authorList>
    </citation>
    <scope>NUCLEOTIDE SEQUENCE [LARGE SCALE GENOMIC DNA]</scope>
</reference>
<sequence>MHHGGVETVVNERISVSGCCNSDRACDPSYAAIYRAVKNRKTMPTESSTGEHTRACLAHHHRSFTFTVLDFCGPCLVTVGRQHHKRYVALFTRFVARRGYPTEICSDRGTNFLDADYELKKEALRAFEDKAFEHLVRWRYILPGAPFMREDPRSAWCSLSRRLSTPYHKSNIREKRIRIRSPLTTASVPTPGAFVEADINSLSKPTSTADSSSVAFEGWRITSGIATPGVLAAAAGSRWRRLDASGGQ</sequence>
<name>A0A4C1VJJ7_EUMVA</name>
<accession>A0A4C1VJJ7</accession>
<organism evidence="1 2">
    <name type="scientific">Eumeta variegata</name>
    <name type="common">Bagworm moth</name>
    <name type="synonym">Eumeta japonica</name>
    <dbReference type="NCBI Taxonomy" id="151549"/>
    <lineage>
        <taxon>Eukaryota</taxon>
        <taxon>Metazoa</taxon>
        <taxon>Ecdysozoa</taxon>
        <taxon>Arthropoda</taxon>
        <taxon>Hexapoda</taxon>
        <taxon>Insecta</taxon>
        <taxon>Pterygota</taxon>
        <taxon>Neoptera</taxon>
        <taxon>Endopterygota</taxon>
        <taxon>Lepidoptera</taxon>
        <taxon>Glossata</taxon>
        <taxon>Ditrysia</taxon>
        <taxon>Tineoidea</taxon>
        <taxon>Psychidae</taxon>
        <taxon>Oiketicinae</taxon>
        <taxon>Eumeta</taxon>
    </lineage>
</organism>